<dbReference type="Pfam" id="PF10698">
    <property type="entry name" value="DUF2505"/>
    <property type="match status" value="1"/>
</dbReference>
<name>A0A5B2XPR9_9PSEU</name>
<dbReference type="InterPro" id="IPR019639">
    <property type="entry name" value="DUF2505"/>
</dbReference>
<evidence type="ECO:0000313" key="1">
    <source>
        <dbReference type="EMBL" id="KAA2264881.1"/>
    </source>
</evidence>
<keyword evidence="2" id="KW-1185">Reference proteome</keyword>
<comment type="caution">
    <text evidence="1">The sequence shown here is derived from an EMBL/GenBank/DDBJ whole genome shotgun (WGS) entry which is preliminary data.</text>
</comment>
<proteinExistence type="predicted"/>
<dbReference type="AlphaFoldDB" id="A0A5B2XPR9"/>
<sequence>MARRIEHLTTASWPADRVHHALVDPTYLRDRLAAIGGVGAELVAHNAANGTVAYQLRQGVPAAELPSMARSFLGGDLVIKRVETWRTAGDGYEGTFEATINGVPGEVTGTMSLADTGSGGSELALRGQARVGIPLVGGKFEELIVEQVGKLLDKEAAFTMSWLAEHPS</sequence>
<evidence type="ECO:0000313" key="2">
    <source>
        <dbReference type="Proteomes" id="UP000323454"/>
    </source>
</evidence>
<dbReference type="Proteomes" id="UP000323454">
    <property type="component" value="Unassembled WGS sequence"/>
</dbReference>
<accession>A0A5B2XPR9</accession>
<reference evidence="1 2" key="2">
    <citation type="submission" date="2019-09" db="EMBL/GenBank/DDBJ databases">
        <authorList>
            <person name="Jin C."/>
        </authorList>
    </citation>
    <scope>NUCLEOTIDE SEQUENCE [LARGE SCALE GENOMIC DNA]</scope>
    <source>
        <strain evidence="1 2">AN110305</strain>
    </source>
</reference>
<dbReference type="RefSeq" id="WP_149848678.1">
    <property type="nucleotide sequence ID" value="NZ_VUOB01000010.1"/>
</dbReference>
<protein>
    <submittedName>
        <fullName evidence="1">DUF2505 domain-containing protein</fullName>
    </submittedName>
</protein>
<gene>
    <name evidence="1" type="ORF">F0L68_07355</name>
</gene>
<organism evidence="1 2">
    <name type="scientific">Solihabitans fulvus</name>
    <dbReference type="NCBI Taxonomy" id="1892852"/>
    <lineage>
        <taxon>Bacteria</taxon>
        <taxon>Bacillati</taxon>
        <taxon>Actinomycetota</taxon>
        <taxon>Actinomycetes</taxon>
        <taxon>Pseudonocardiales</taxon>
        <taxon>Pseudonocardiaceae</taxon>
        <taxon>Solihabitans</taxon>
    </lineage>
</organism>
<dbReference type="EMBL" id="VUOB01000010">
    <property type="protein sequence ID" value="KAA2264881.1"/>
    <property type="molecule type" value="Genomic_DNA"/>
</dbReference>
<dbReference type="OrthoDB" id="5178774at2"/>
<reference evidence="1 2" key="1">
    <citation type="submission" date="2019-09" db="EMBL/GenBank/DDBJ databases">
        <title>Goodfellowia gen. nov., a new genus of the Pseudonocardineae related to Actinoalloteichus, containing Goodfellowia coeruleoviolacea gen. nov., comb. nov. gen. nov., comb. nov.</title>
        <authorList>
            <person name="Labeda D."/>
        </authorList>
    </citation>
    <scope>NUCLEOTIDE SEQUENCE [LARGE SCALE GENOMIC DNA]</scope>
    <source>
        <strain evidence="1 2">AN110305</strain>
    </source>
</reference>